<dbReference type="SFLD" id="SFLDS00029">
    <property type="entry name" value="Radical_SAM"/>
    <property type="match status" value="1"/>
</dbReference>
<dbReference type="GO" id="GO:0003824">
    <property type="term" value="F:catalytic activity"/>
    <property type="evidence" value="ECO:0007669"/>
    <property type="project" value="InterPro"/>
</dbReference>
<keyword evidence="2" id="KW-0004">4Fe-4S</keyword>
<evidence type="ECO:0000313" key="8">
    <source>
        <dbReference type="EMBL" id="SMC16981.1"/>
    </source>
</evidence>
<evidence type="ECO:0000256" key="4">
    <source>
        <dbReference type="ARBA" id="ARBA00022723"/>
    </source>
</evidence>
<evidence type="ECO:0000256" key="3">
    <source>
        <dbReference type="ARBA" id="ARBA00022691"/>
    </source>
</evidence>
<dbReference type="SUPFAM" id="SSF102114">
    <property type="entry name" value="Radical SAM enzymes"/>
    <property type="match status" value="1"/>
</dbReference>
<dbReference type="GO" id="GO:0046872">
    <property type="term" value="F:metal ion binding"/>
    <property type="evidence" value="ECO:0007669"/>
    <property type="project" value="UniProtKB-KW"/>
</dbReference>
<protein>
    <submittedName>
        <fullName evidence="8">Wyosine [tRNA(Phe)-imidazoG37] synthetase, radical SAM superfamily</fullName>
    </submittedName>
</protein>
<keyword evidence="4" id="KW-0479">Metal-binding</keyword>
<dbReference type="PANTHER" id="PTHR43787:SF11">
    <property type="entry name" value="UPF0026 PROTEIN SLR1464"/>
    <property type="match status" value="1"/>
</dbReference>
<dbReference type="Proteomes" id="UP000192783">
    <property type="component" value="Unassembled WGS sequence"/>
</dbReference>
<dbReference type="EMBL" id="FWXF01000001">
    <property type="protein sequence ID" value="SMC16981.1"/>
    <property type="molecule type" value="Genomic_DNA"/>
</dbReference>
<dbReference type="InterPro" id="IPR007197">
    <property type="entry name" value="rSAM"/>
</dbReference>
<evidence type="ECO:0000256" key="2">
    <source>
        <dbReference type="ARBA" id="ARBA00022485"/>
    </source>
</evidence>
<dbReference type="AlphaFoldDB" id="A0A1W1X0S2"/>
<keyword evidence="6" id="KW-0411">Iron-sulfur</keyword>
<dbReference type="SMART" id="SM00729">
    <property type="entry name" value="Elp3"/>
    <property type="match status" value="1"/>
</dbReference>
<feature type="domain" description="Radical SAM core" evidence="7">
    <location>
        <begin position="21"/>
        <end position="255"/>
    </location>
</feature>
<evidence type="ECO:0000256" key="6">
    <source>
        <dbReference type="ARBA" id="ARBA00023014"/>
    </source>
</evidence>
<dbReference type="CDD" id="cd01335">
    <property type="entry name" value="Radical_SAM"/>
    <property type="match status" value="1"/>
</dbReference>
<dbReference type="PANTHER" id="PTHR43787">
    <property type="entry name" value="FEMO COFACTOR BIOSYNTHESIS PROTEIN NIFB-RELATED"/>
    <property type="match status" value="1"/>
</dbReference>
<evidence type="ECO:0000256" key="1">
    <source>
        <dbReference type="ARBA" id="ARBA00001966"/>
    </source>
</evidence>
<dbReference type="Gene3D" id="3.20.20.70">
    <property type="entry name" value="Aldolase class I"/>
    <property type="match status" value="1"/>
</dbReference>
<gene>
    <name evidence="8" type="ORF">SAMN02746041_00208</name>
</gene>
<dbReference type="InterPro" id="IPR058240">
    <property type="entry name" value="rSAM_sf"/>
</dbReference>
<proteinExistence type="predicted"/>
<dbReference type="Pfam" id="PF04055">
    <property type="entry name" value="Radical_SAM"/>
    <property type="match status" value="1"/>
</dbReference>
<comment type="cofactor">
    <cofactor evidence="1">
        <name>[4Fe-4S] cluster</name>
        <dbReference type="ChEBI" id="CHEBI:49883"/>
    </cofactor>
</comment>
<evidence type="ECO:0000259" key="7">
    <source>
        <dbReference type="PROSITE" id="PS51918"/>
    </source>
</evidence>
<reference evidence="8 9" key="1">
    <citation type="submission" date="2017-04" db="EMBL/GenBank/DDBJ databases">
        <authorList>
            <person name="Afonso C.L."/>
            <person name="Miller P.J."/>
            <person name="Scott M.A."/>
            <person name="Spackman E."/>
            <person name="Goraichik I."/>
            <person name="Dimitrov K.M."/>
            <person name="Suarez D.L."/>
            <person name="Swayne D.E."/>
        </authorList>
    </citation>
    <scope>NUCLEOTIDE SEQUENCE [LARGE SCALE GENOMIC DNA]</scope>
    <source>
        <strain evidence="8 9">DSM 13146</strain>
    </source>
</reference>
<dbReference type="GO" id="GO:0051539">
    <property type="term" value="F:4 iron, 4 sulfur cluster binding"/>
    <property type="evidence" value="ECO:0007669"/>
    <property type="project" value="UniProtKB-KW"/>
</dbReference>
<dbReference type="STRING" id="1121390.SAMN02746041_00208"/>
<organism evidence="8 9">
    <name type="scientific">Desulfacinum hydrothermale DSM 13146</name>
    <dbReference type="NCBI Taxonomy" id="1121390"/>
    <lineage>
        <taxon>Bacteria</taxon>
        <taxon>Pseudomonadati</taxon>
        <taxon>Thermodesulfobacteriota</taxon>
        <taxon>Syntrophobacteria</taxon>
        <taxon>Syntrophobacterales</taxon>
        <taxon>Syntrophobacteraceae</taxon>
        <taxon>Desulfacinum</taxon>
    </lineage>
</organism>
<sequence length="323" mass="36093">MSRREVKHAGFLFGPVPSRRLGRSLGIDVIPAKTCSLDCIYCESGSTTHLTLRRRAFFAPDPVMAELEAFLRRHGAAVDVLTFSAAGEPTLYQPLGELAGAIKRRFPEFPLVMLTNGTLLWDPAVRRDLLPFDRVIPSLDAADEETFARLNRPHPRLEFQRVLEGLRAFRRDYGGQYHLEIVLARGVNDSPEHLHRLARLVEGIGPDRVELNTVVRPPADPVVQGLEPHEMERAAVLFPAGCTEVIGSFRSRQTESSCDDLPDRIVALVRRRPCTPEETADVLGAPVERVLQAVVDLEREGRLVRRRFHGGEFLCGETGTRDP</sequence>
<accession>A0A1W1X0S2</accession>
<dbReference type="SFLD" id="SFLDG01083">
    <property type="entry name" value="Uncharacterised_Radical_SAM_Su"/>
    <property type="match status" value="1"/>
</dbReference>
<evidence type="ECO:0000256" key="5">
    <source>
        <dbReference type="ARBA" id="ARBA00023004"/>
    </source>
</evidence>
<keyword evidence="3" id="KW-0949">S-adenosyl-L-methionine</keyword>
<name>A0A1W1X0S2_9BACT</name>
<dbReference type="RefSeq" id="WP_170920251.1">
    <property type="nucleotide sequence ID" value="NZ_FWXF01000001.1"/>
</dbReference>
<keyword evidence="9" id="KW-1185">Reference proteome</keyword>
<dbReference type="InterPro" id="IPR013785">
    <property type="entry name" value="Aldolase_TIM"/>
</dbReference>
<dbReference type="PROSITE" id="PS51918">
    <property type="entry name" value="RADICAL_SAM"/>
    <property type="match status" value="1"/>
</dbReference>
<keyword evidence="5" id="KW-0408">Iron</keyword>
<dbReference type="InterPro" id="IPR040084">
    <property type="entry name" value="GTPase_Obg"/>
</dbReference>
<evidence type="ECO:0000313" key="9">
    <source>
        <dbReference type="Proteomes" id="UP000192783"/>
    </source>
</evidence>
<dbReference type="InterPro" id="IPR006638">
    <property type="entry name" value="Elp3/MiaA/NifB-like_rSAM"/>
</dbReference>